<dbReference type="InterPro" id="IPR051698">
    <property type="entry name" value="Transposase_11-like"/>
</dbReference>
<dbReference type="PANTHER" id="PTHR30298">
    <property type="entry name" value="H REPEAT-ASSOCIATED PREDICTED TRANSPOSASE"/>
    <property type="match status" value="1"/>
</dbReference>
<feature type="non-terminal residue" evidence="2">
    <location>
        <position position="163"/>
    </location>
</feature>
<reference evidence="2" key="1">
    <citation type="submission" date="2013-08" db="EMBL/GenBank/DDBJ databases">
        <authorList>
            <person name="Mendez C."/>
            <person name="Richter M."/>
            <person name="Ferrer M."/>
            <person name="Sanchez J."/>
        </authorList>
    </citation>
    <scope>NUCLEOTIDE SEQUENCE</scope>
</reference>
<reference evidence="2" key="2">
    <citation type="journal article" date="2014" name="ISME J.">
        <title>Microbial stratification in low pH oxic and suboxic macroscopic growths along an acid mine drainage.</title>
        <authorList>
            <person name="Mendez-Garcia C."/>
            <person name="Mesa V."/>
            <person name="Sprenger R.R."/>
            <person name="Richter M."/>
            <person name="Diez M.S."/>
            <person name="Solano J."/>
            <person name="Bargiela R."/>
            <person name="Golyshina O.V."/>
            <person name="Manteca A."/>
            <person name="Ramos J.L."/>
            <person name="Gallego J.R."/>
            <person name="Llorente I."/>
            <person name="Martins Dos Santos V.A."/>
            <person name="Jensen O.N."/>
            <person name="Pelaez A.I."/>
            <person name="Sanchez J."/>
            <person name="Ferrer M."/>
        </authorList>
    </citation>
    <scope>NUCLEOTIDE SEQUENCE</scope>
</reference>
<comment type="caution">
    <text evidence="2">The sequence shown here is derived from an EMBL/GenBank/DDBJ whole genome shotgun (WGS) entry which is preliminary data.</text>
</comment>
<dbReference type="EMBL" id="AUZY01004265">
    <property type="protein sequence ID" value="EQD64069.1"/>
    <property type="molecule type" value="Genomic_DNA"/>
</dbReference>
<protein>
    <submittedName>
        <fullName evidence="2">Transposase tnpA</fullName>
    </submittedName>
</protein>
<accession>T1CDT5</accession>
<gene>
    <name evidence="2" type="ORF">B1B_06729</name>
</gene>
<dbReference type="PANTHER" id="PTHR30298:SF0">
    <property type="entry name" value="PROTEIN YBFL-RELATED"/>
    <property type="match status" value="1"/>
</dbReference>
<proteinExistence type="predicted"/>
<sequence>YATIRRATMAVDADELDRIVNTWAVQQADRRGRTRSRGEEPTTGAAGIEDDTTDPDPTGPDRKDHGNTLGADLVGVAVDGKAVRGARRDDGTQVQLLAALRHDTGMVIGQANVENDKTNEIVTFPALIGQLDLTDRVVTADAMHTQKNAATLVAGKDGHYIFG</sequence>
<evidence type="ECO:0000313" key="2">
    <source>
        <dbReference type="EMBL" id="EQD64069.1"/>
    </source>
</evidence>
<feature type="non-terminal residue" evidence="2">
    <location>
        <position position="1"/>
    </location>
</feature>
<name>T1CDT5_9ZZZZ</name>
<dbReference type="AlphaFoldDB" id="T1CDT5"/>
<organism evidence="2">
    <name type="scientific">mine drainage metagenome</name>
    <dbReference type="NCBI Taxonomy" id="410659"/>
    <lineage>
        <taxon>unclassified sequences</taxon>
        <taxon>metagenomes</taxon>
        <taxon>ecological metagenomes</taxon>
    </lineage>
</organism>
<feature type="compositionally biased region" description="Basic and acidic residues" evidence="1">
    <location>
        <begin position="28"/>
        <end position="40"/>
    </location>
</feature>
<evidence type="ECO:0000256" key="1">
    <source>
        <dbReference type="SAM" id="MobiDB-lite"/>
    </source>
</evidence>
<feature type="region of interest" description="Disordered" evidence="1">
    <location>
        <begin position="26"/>
        <end position="69"/>
    </location>
</feature>